<keyword evidence="4" id="KW-0223">Dioxygenase</keyword>
<evidence type="ECO:0000256" key="1">
    <source>
        <dbReference type="ARBA" id="ARBA00001965"/>
    </source>
</evidence>
<evidence type="ECO:0000256" key="6">
    <source>
        <dbReference type="ARBA" id="ARBA00023004"/>
    </source>
</evidence>
<comment type="similarity">
    <text evidence="2">Belongs to the intradiol ring-cleavage dioxygenase family.</text>
</comment>
<reference evidence="10 12" key="3">
    <citation type="submission" date="2020-11" db="EMBL/GenBank/DDBJ databases">
        <title>The Complete Genome of Pseudomonas fragi A13BB.</title>
        <authorList>
            <person name="Awolope O.K."/>
            <person name="O'Driscoll N.H."/>
            <person name="Di Salvo A."/>
            <person name="Lamb A.J."/>
        </authorList>
    </citation>
    <scope>NUCLEOTIDE SEQUENCE [LARGE SCALE GENOMIC DNA]</scope>
    <source>
        <strain evidence="10 12">A13BB</strain>
    </source>
</reference>
<dbReference type="SUPFAM" id="SSF49482">
    <property type="entry name" value="Aromatic compound dioxygenase"/>
    <property type="match status" value="1"/>
</dbReference>
<name>A0A9Q5B4D8_PSEFR</name>
<dbReference type="GO" id="GO:0008199">
    <property type="term" value="F:ferric iron binding"/>
    <property type="evidence" value="ECO:0007669"/>
    <property type="project" value="InterPro"/>
</dbReference>
<evidence type="ECO:0000313" key="10">
    <source>
        <dbReference type="EMBL" id="QPL33484.1"/>
    </source>
</evidence>
<organism evidence="9 11">
    <name type="scientific">Pseudomonas fragi</name>
    <dbReference type="NCBI Taxonomy" id="296"/>
    <lineage>
        <taxon>Bacteria</taxon>
        <taxon>Pseudomonadati</taxon>
        <taxon>Pseudomonadota</taxon>
        <taxon>Gammaproteobacteria</taxon>
        <taxon>Pseudomonadales</taxon>
        <taxon>Pseudomonadaceae</taxon>
        <taxon>Pseudomonas</taxon>
    </lineage>
</organism>
<keyword evidence="3" id="KW-0479">Metal-binding</keyword>
<dbReference type="Proteomes" id="UP000594467">
    <property type="component" value="Chromosome"/>
</dbReference>
<dbReference type="PANTHER" id="PTHR33711:SF7">
    <property type="entry name" value="INTRADIOL RING-CLEAVAGE DIOXYGENASES DOMAIN-CONTAINING PROTEIN-RELATED"/>
    <property type="match status" value="1"/>
</dbReference>
<evidence type="ECO:0000313" key="12">
    <source>
        <dbReference type="Proteomes" id="UP000594467"/>
    </source>
</evidence>
<protein>
    <submittedName>
        <fullName evidence="9">6-chlorohydroxyquinol-1,2-dioxygenase</fullName>
    </submittedName>
</protein>
<dbReference type="RefSeq" id="WP_016781295.1">
    <property type="nucleotide sequence ID" value="NZ_CP064354.1"/>
</dbReference>
<dbReference type="OrthoDB" id="9800887at2"/>
<dbReference type="PANTHER" id="PTHR33711">
    <property type="entry name" value="DIOXYGENASE, PUTATIVE (AFU_ORTHOLOGUE AFUA_2G02910)-RELATED"/>
    <property type="match status" value="1"/>
</dbReference>
<dbReference type="GeneID" id="72388217"/>
<evidence type="ECO:0000313" key="9">
    <source>
        <dbReference type="EMBL" id="NNB51386.1"/>
    </source>
</evidence>
<comment type="cofactor">
    <cofactor evidence="1">
        <name>Fe(3+)</name>
        <dbReference type="ChEBI" id="CHEBI:29034"/>
    </cofactor>
</comment>
<feature type="domain" description="Intradiol ring-cleavage dioxygenases" evidence="7">
    <location>
        <begin position="165"/>
        <end position="274"/>
    </location>
</feature>
<dbReference type="AlphaFoldDB" id="A0A9Q5B4D8"/>
<proteinExistence type="inferred from homology"/>
<evidence type="ECO:0000259" key="7">
    <source>
        <dbReference type="Pfam" id="PF00775"/>
    </source>
</evidence>
<dbReference type="GO" id="GO:0009712">
    <property type="term" value="P:catechol-containing compound metabolic process"/>
    <property type="evidence" value="ECO:0007669"/>
    <property type="project" value="InterPro"/>
</dbReference>
<evidence type="ECO:0000313" key="11">
    <source>
        <dbReference type="Proteomes" id="UP000564604"/>
    </source>
</evidence>
<dbReference type="InterPro" id="IPR007535">
    <property type="entry name" value="Catechol_dOase_N"/>
</dbReference>
<evidence type="ECO:0000256" key="5">
    <source>
        <dbReference type="ARBA" id="ARBA00023002"/>
    </source>
</evidence>
<evidence type="ECO:0000256" key="4">
    <source>
        <dbReference type="ARBA" id="ARBA00022964"/>
    </source>
</evidence>
<dbReference type="InterPro" id="IPR000627">
    <property type="entry name" value="Intradiol_dOase_C"/>
</dbReference>
<reference evidence="9 11" key="1">
    <citation type="journal article" date="2020" name="Front. Microbiol.">
        <title>Genetic Organization of the aprX-lipA2 Operon Affects the Proteolytic Potential of Pseudomonas Species in Milk.</title>
        <authorList>
            <person name="Maier C."/>
            <person name="Huptas C."/>
            <person name="von Neubeck M."/>
            <person name="Scherer S."/>
            <person name="Wenning M."/>
            <person name="Lucking G."/>
        </authorList>
    </citation>
    <scope>NUCLEOTIDE SEQUENCE [LARGE SCALE GENOMIC DNA]</scope>
    <source>
        <strain evidence="9 11">WS 5094</strain>
    </source>
</reference>
<reference evidence="9" key="2">
    <citation type="submission" date="2020-03" db="EMBL/GenBank/DDBJ databases">
        <authorList>
            <person name="Maier C."/>
            <person name="Huptas C."/>
            <person name="von Neubeck M."/>
            <person name="Scherer S."/>
            <person name="Wenning M."/>
            <person name="Lucking G."/>
        </authorList>
    </citation>
    <scope>NUCLEOTIDE SEQUENCE</scope>
    <source>
        <strain evidence="9">WS 5094</strain>
    </source>
</reference>
<dbReference type="Pfam" id="PF04444">
    <property type="entry name" value="Dioxygenase_N"/>
    <property type="match status" value="1"/>
</dbReference>
<feature type="domain" description="Catechol dioxygenase N-terminal" evidence="8">
    <location>
        <begin position="22"/>
        <end position="95"/>
    </location>
</feature>
<dbReference type="InterPro" id="IPR050770">
    <property type="entry name" value="Intradiol_RC_Dioxygenase"/>
</dbReference>
<dbReference type="InterPro" id="IPR015889">
    <property type="entry name" value="Intradiol_dOase_core"/>
</dbReference>
<keyword evidence="5" id="KW-0560">Oxidoreductase</keyword>
<dbReference type="Pfam" id="PF00775">
    <property type="entry name" value="Dioxygenase_C"/>
    <property type="match status" value="1"/>
</dbReference>
<sequence length="277" mass="30276">MRNLDEMTITQAVLANNSAIGDTRLCEIMTSLVQNLHAFARDTKLTETEWQRGIDFLAQTGAANTPQRQHFALLSHVLGLSTLVLAQNDRKPAGCTETAAFHAPSAQPVLHLNPGADLSAGAAPPKGYVRGAVLDTRGNAIPHATLEVQPGCTHATRHIERALLQADEQGRYHFCTSLPDNPRILPDGPAGQLLAALNRPDRRPAHLEFTVQARGYQRLTTQVFRQDDPCLDSDPLFGVRSSLITQWQRHPGGMTPAGTFSNEPFYTLAFDFVLANE</sequence>
<dbReference type="EMBL" id="JAAQYX010000031">
    <property type="protein sequence ID" value="NNB51386.1"/>
    <property type="molecule type" value="Genomic_DNA"/>
</dbReference>
<evidence type="ECO:0000256" key="3">
    <source>
        <dbReference type="ARBA" id="ARBA00022723"/>
    </source>
</evidence>
<evidence type="ECO:0000259" key="8">
    <source>
        <dbReference type="Pfam" id="PF04444"/>
    </source>
</evidence>
<keyword evidence="6" id="KW-0408">Iron</keyword>
<evidence type="ECO:0000256" key="2">
    <source>
        <dbReference type="ARBA" id="ARBA00007825"/>
    </source>
</evidence>
<dbReference type="Gene3D" id="2.60.130.10">
    <property type="entry name" value="Aromatic compound dioxygenase"/>
    <property type="match status" value="1"/>
</dbReference>
<gene>
    <name evidence="9" type="ORF">HBN89_19225</name>
    <name evidence="10" type="ORF">I5R27_10520</name>
</gene>
<accession>A0A9Q5B4D8</accession>
<dbReference type="Proteomes" id="UP000564604">
    <property type="component" value="Unassembled WGS sequence"/>
</dbReference>
<dbReference type="EMBL" id="CP065202">
    <property type="protein sequence ID" value="QPL33484.1"/>
    <property type="molecule type" value="Genomic_DNA"/>
</dbReference>
<dbReference type="GO" id="GO:0018576">
    <property type="term" value="F:catechol 1,2-dioxygenase activity"/>
    <property type="evidence" value="ECO:0007669"/>
    <property type="project" value="InterPro"/>
</dbReference>